<feature type="region of interest" description="Disordered" evidence="4">
    <location>
        <begin position="201"/>
        <end position="220"/>
    </location>
</feature>
<reference evidence="6" key="1">
    <citation type="submission" date="2023-10" db="EMBL/GenBank/DDBJ databases">
        <authorList>
            <person name="Chen Y."/>
            <person name="Shah S."/>
            <person name="Dougan E. K."/>
            <person name="Thang M."/>
            <person name="Chan C."/>
        </authorList>
    </citation>
    <scope>NUCLEOTIDE SEQUENCE [LARGE SCALE GENOMIC DNA]</scope>
</reference>
<evidence type="ECO:0000256" key="3">
    <source>
        <dbReference type="ARBA" id="ARBA00022801"/>
    </source>
</evidence>
<evidence type="ECO:0000256" key="2">
    <source>
        <dbReference type="ARBA" id="ARBA00022670"/>
    </source>
</evidence>
<evidence type="ECO:0000256" key="1">
    <source>
        <dbReference type="ARBA" id="ARBA00008140"/>
    </source>
</evidence>
<accession>A0ABN9SB21</accession>
<keyword evidence="2" id="KW-0645">Protease</keyword>
<keyword evidence="7" id="KW-1185">Reference proteome</keyword>
<evidence type="ECO:0000259" key="5">
    <source>
        <dbReference type="PROSITE" id="PS51858"/>
    </source>
</evidence>
<evidence type="ECO:0000313" key="7">
    <source>
        <dbReference type="Proteomes" id="UP001189429"/>
    </source>
</evidence>
<keyword evidence="3" id="KW-0378">Hydrolase</keyword>
<dbReference type="EMBL" id="CAUYUJ010010347">
    <property type="protein sequence ID" value="CAK0829155.1"/>
    <property type="molecule type" value="Genomic_DNA"/>
</dbReference>
<dbReference type="InterPro" id="IPR008580">
    <property type="entry name" value="PPPDE_dom"/>
</dbReference>
<dbReference type="InterPro" id="IPR042266">
    <property type="entry name" value="PPPDE_sf"/>
</dbReference>
<dbReference type="Gene3D" id="3.90.1720.30">
    <property type="entry name" value="PPPDE domains"/>
    <property type="match status" value="1"/>
</dbReference>
<proteinExistence type="inferred from homology"/>
<feature type="domain" description="PPPDE" evidence="5">
    <location>
        <begin position="24"/>
        <end position="155"/>
    </location>
</feature>
<organism evidence="6 7">
    <name type="scientific">Prorocentrum cordatum</name>
    <dbReference type="NCBI Taxonomy" id="2364126"/>
    <lineage>
        <taxon>Eukaryota</taxon>
        <taxon>Sar</taxon>
        <taxon>Alveolata</taxon>
        <taxon>Dinophyceae</taxon>
        <taxon>Prorocentrales</taxon>
        <taxon>Prorocentraceae</taxon>
        <taxon>Prorocentrum</taxon>
    </lineage>
</organism>
<dbReference type="Pfam" id="PF05903">
    <property type="entry name" value="Peptidase_C97"/>
    <property type="match status" value="1"/>
</dbReference>
<dbReference type="PANTHER" id="PTHR12378">
    <property type="entry name" value="DESUMOYLATING ISOPEPTIDASE"/>
    <property type="match status" value="1"/>
</dbReference>
<comment type="similarity">
    <text evidence="1">Belongs to the DeSI family.</text>
</comment>
<protein>
    <recommendedName>
        <fullName evidence="5">PPPDE domain-containing protein</fullName>
    </recommendedName>
</protein>
<comment type="caution">
    <text evidence="6">The sequence shown here is derived from an EMBL/GenBank/DDBJ whole genome shotgun (WGS) entry which is preliminary data.</text>
</comment>
<dbReference type="PANTHER" id="PTHR12378:SF80">
    <property type="entry name" value="IP06716P-RELATED"/>
    <property type="match status" value="1"/>
</dbReference>
<name>A0ABN9SB21_9DINO</name>
<evidence type="ECO:0000256" key="4">
    <source>
        <dbReference type="SAM" id="MobiDB-lite"/>
    </source>
</evidence>
<dbReference type="SMART" id="SM01179">
    <property type="entry name" value="DUF862"/>
    <property type="match status" value="1"/>
</dbReference>
<dbReference type="Proteomes" id="UP001189429">
    <property type="component" value="Unassembled WGS sequence"/>
</dbReference>
<gene>
    <name evidence="6" type="ORF">PCOR1329_LOCUS28184</name>
</gene>
<sequence>MGAACHPISKLELWPDELPEGIDETIYAGVKQHKVQLLATCLGVDVPGFRVFHTSVVVEDTEYYFGPSGVNTTTDCGSHKFLKNAPTMLTMGYSPIPGQEMRRVVSSLFRAGSYDALRKNCNSFSDCALYYLLGNRLEWRYRGLDQVGAALNRHDSALMNSILEAIGVGTYVPNPEAVGFDIEESLRWLNDAREVRRTHMGGHLKGRPAANKSGRFAVEN</sequence>
<dbReference type="PROSITE" id="PS51858">
    <property type="entry name" value="PPPDE"/>
    <property type="match status" value="1"/>
</dbReference>
<evidence type="ECO:0000313" key="6">
    <source>
        <dbReference type="EMBL" id="CAK0829155.1"/>
    </source>
</evidence>